<comment type="subcellular location">
    <subcellularLocation>
        <location evidence="5">Endomembrane system</location>
        <topology evidence="5">Peripheral membrane protein</topology>
        <orientation evidence="5">Cytoplasmic side</orientation>
    </subcellularLocation>
</comment>
<dbReference type="PANTHER" id="PTHR43134:SF1">
    <property type="entry name" value="SIGNAL RECOGNITION PARTICLE RECEPTOR SUBUNIT ALPHA"/>
    <property type="match status" value="1"/>
</dbReference>
<dbReference type="GO" id="GO:0003924">
    <property type="term" value="F:GTPase activity"/>
    <property type="evidence" value="ECO:0007669"/>
    <property type="project" value="TreeGrafter"/>
</dbReference>
<evidence type="ECO:0000256" key="1">
    <source>
        <dbReference type="ARBA" id="ARBA00008531"/>
    </source>
</evidence>
<sequence>MAARSRNAHEVIIDTAGRLHTKFNLMEELKKIKRVAAKADTTAPHEVLLVLDANTGQNGLTQARYFTEAVGVTGIFLAKLDGTAKGGIVLAICDELKIPILFIGVGDGLEDMAPFDAETFVEALCS</sequence>
<dbReference type="GO" id="GO:0006614">
    <property type="term" value="P:SRP-dependent cotranslational protein targeting to membrane"/>
    <property type="evidence" value="ECO:0007669"/>
    <property type="project" value="InterPro"/>
</dbReference>
<evidence type="ECO:0000256" key="4">
    <source>
        <dbReference type="ARBA" id="ARBA00023136"/>
    </source>
</evidence>
<organism evidence="7">
    <name type="scientific">marine sediment metagenome</name>
    <dbReference type="NCBI Taxonomy" id="412755"/>
    <lineage>
        <taxon>unclassified sequences</taxon>
        <taxon>metagenomes</taxon>
        <taxon>ecological metagenomes</taxon>
    </lineage>
</organism>
<dbReference type="PANTHER" id="PTHR43134">
    <property type="entry name" value="SIGNAL RECOGNITION PARTICLE RECEPTOR SUBUNIT ALPHA"/>
    <property type="match status" value="1"/>
</dbReference>
<accession>X1NKF8</accession>
<dbReference type="EMBL" id="BARV01025408">
    <property type="protein sequence ID" value="GAI44078.1"/>
    <property type="molecule type" value="Genomic_DNA"/>
</dbReference>
<gene>
    <name evidence="7" type="ORF">S06H3_41267</name>
</gene>
<dbReference type="Gene3D" id="3.40.50.300">
    <property type="entry name" value="P-loop containing nucleotide triphosphate hydrolases"/>
    <property type="match status" value="1"/>
</dbReference>
<protein>
    <recommendedName>
        <fullName evidence="6">SRP54-type proteins GTP-binding domain-containing protein</fullName>
    </recommendedName>
</protein>
<dbReference type="InterPro" id="IPR027417">
    <property type="entry name" value="P-loop_NTPase"/>
</dbReference>
<evidence type="ECO:0000256" key="3">
    <source>
        <dbReference type="ARBA" id="ARBA00023134"/>
    </source>
</evidence>
<feature type="domain" description="SRP54-type proteins GTP-binding" evidence="6">
    <location>
        <begin position="1"/>
        <end position="126"/>
    </location>
</feature>
<comment type="similarity">
    <text evidence="1">Belongs to the GTP-binding SRP family.</text>
</comment>
<keyword evidence="4" id="KW-0472">Membrane</keyword>
<dbReference type="GO" id="GO:0005886">
    <property type="term" value="C:plasma membrane"/>
    <property type="evidence" value="ECO:0007669"/>
    <property type="project" value="TreeGrafter"/>
</dbReference>
<evidence type="ECO:0000256" key="5">
    <source>
        <dbReference type="ARBA" id="ARBA00029433"/>
    </source>
</evidence>
<reference evidence="7" key="1">
    <citation type="journal article" date="2014" name="Front. Microbiol.">
        <title>High frequency of phylogenetically diverse reductive dehalogenase-homologous genes in deep subseafloor sedimentary metagenomes.</title>
        <authorList>
            <person name="Kawai M."/>
            <person name="Futagami T."/>
            <person name="Toyoda A."/>
            <person name="Takaki Y."/>
            <person name="Nishi S."/>
            <person name="Hori S."/>
            <person name="Arai W."/>
            <person name="Tsubouchi T."/>
            <person name="Morono Y."/>
            <person name="Uchiyama I."/>
            <person name="Ito T."/>
            <person name="Fujiyama A."/>
            <person name="Inagaki F."/>
            <person name="Takami H."/>
        </authorList>
    </citation>
    <scope>NUCLEOTIDE SEQUENCE</scope>
    <source>
        <strain evidence="7">Expedition CK06-06</strain>
    </source>
</reference>
<dbReference type="GO" id="GO:0005047">
    <property type="term" value="F:signal recognition particle binding"/>
    <property type="evidence" value="ECO:0007669"/>
    <property type="project" value="TreeGrafter"/>
</dbReference>
<dbReference type="GO" id="GO:0005525">
    <property type="term" value="F:GTP binding"/>
    <property type="evidence" value="ECO:0007669"/>
    <property type="project" value="UniProtKB-KW"/>
</dbReference>
<comment type="caution">
    <text evidence="7">The sequence shown here is derived from an EMBL/GenBank/DDBJ whole genome shotgun (WGS) entry which is preliminary data.</text>
</comment>
<evidence type="ECO:0000313" key="7">
    <source>
        <dbReference type="EMBL" id="GAI44078.1"/>
    </source>
</evidence>
<evidence type="ECO:0000256" key="2">
    <source>
        <dbReference type="ARBA" id="ARBA00022741"/>
    </source>
</evidence>
<dbReference type="InterPro" id="IPR000897">
    <property type="entry name" value="SRP54_GTPase_dom"/>
</dbReference>
<keyword evidence="3" id="KW-0342">GTP-binding</keyword>
<proteinExistence type="inferred from homology"/>
<dbReference type="Pfam" id="PF00448">
    <property type="entry name" value="SRP54"/>
    <property type="match status" value="1"/>
</dbReference>
<keyword evidence="2" id="KW-0547">Nucleotide-binding</keyword>
<dbReference type="SUPFAM" id="SSF52540">
    <property type="entry name" value="P-loop containing nucleoside triphosphate hydrolases"/>
    <property type="match status" value="1"/>
</dbReference>
<evidence type="ECO:0000259" key="6">
    <source>
        <dbReference type="SMART" id="SM00962"/>
    </source>
</evidence>
<dbReference type="SMART" id="SM00962">
    <property type="entry name" value="SRP54"/>
    <property type="match status" value="1"/>
</dbReference>
<dbReference type="GO" id="GO:0012505">
    <property type="term" value="C:endomembrane system"/>
    <property type="evidence" value="ECO:0007669"/>
    <property type="project" value="UniProtKB-SubCell"/>
</dbReference>
<dbReference type="AlphaFoldDB" id="X1NKF8"/>
<name>X1NKF8_9ZZZZ</name>